<sequence length="159" mass="17858">MRTHLVEGDEELLDSASSVDAGEKDSTTKSTFTNFNESPYWKFRYIGDIIRSLDLKRREEEKGEEEANFVEIVVDFVGGDPYYVVGCDCVEVLVDFGHVSGCVSGLNLWYVEGFYDIKCLGLEPLKLRWFRVGKMKEKGQIFGENGWGVAPASAPQKGL</sequence>
<dbReference type="InParanoid" id="M1CPC0"/>
<dbReference type="HOGENOM" id="CLU_1663792_0_0_1"/>
<protein>
    <submittedName>
        <fullName evidence="2">Polyprotein</fullName>
    </submittedName>
</protein>
<dbReference type="PaxDb" id="4113-PGSC0003DMT400071811"/>
<dbReference type="Gramene" id="PGSC0003DMT400071811">
    <property type="protein sequence ID" value="PGSC0003DMT400071811"/>
    <property type="gene ID" value="PGSC0003DMG400027939"/>
</dbReference>
<organism evidence="2 3">
    <name type="scientific">Solanum tuberosum</name>
    <name type="common">Potato</name>
    <dbReference type="NCBI Taxonomy" id="4113"/>
    <lineage>
        <taxon>Eukaryota</taxon>
        <taxon>Viridiplantae</taxon>
        <taxon>Streptophyta</taxon>
        <taxon>Embryophyta</taxon>
        <taxon>Tracheophyta</taxon>
        <taxon>Spermatophyta</taxon>
        <taxon>Magnoliopsida</taxon>
        <taxon>eudicotyledons</taxon>
        <taxon>Gunneridae</taxon>
        <taxon>Pentapetalae</taxon>
        <taxon>asterids</taxon>
        <taxon>lamiids</taxon>
        <taxon>Solanales</taxon>
        <taxon>Solanaceae</taxon>
        <taxon>Solanoideae</taxon>
        <taxon>Solaneae</taxon>
        <taxon>Solanum</taxon>
    </lineage>
</organism>
<keyword evidence="3" id="KW-1185">Reference proteome</keyword>
<feature type="region of interest" description="Disordered" evidence="1">
    <location>
        <begin position="1"/>
        <end position="30"/>
    </location>
</feature>
<accession>M1CPC0</accession>
<proteinExistence type="predicted"/>
<reference evidence="3" key="1">
    <citation type="journal article" date="2011" name="Nature">
        <title>Genome sequence and analysis of the tuber crop potato.</title>
        <authorList>
            <consortium name="The Potato Genome Sequencing Consortium"/>
        </authorList>
    </citation>
    <scope>NUCLEOTIDE SEQUENCE [LARGE SCALE GENOMIC DNA]</scope>
    <source>
        <strain evidence="3">cv. DM1-3 516 R44</strain>
    </source>
</reference>
<dbReference type="AlphaFoldDB" id="M1CPC0"/>
<dbReference type="EnsemblPlants" id="PGSC0003DMT400071811">
    <property type="protein sequence ID" value="PGSC0003DMT400071811"/>
    <property type="gene ID" value="PGSC0003DMG400027939"/>
</dbReference>
<name>M1CPC0_SOLTU</name>
<evidence type="ECO:0000313" key="3">
    <source>
        <dbReference type="Proteomes" id="UP000011115"/>
    </source>
</evidence>
<dbReference type="Proteomes" id="UP000011115">
    <property type="component" value="Unassembled WGS sequence"/>
</dbReference>
<reference evidence="2" key="2">
    <citation type="submission" date="2015-06" db="UniProtKB">
        <authorList>
            <consortium name="EnsemblPlants"/>
        </authorList>
    </citation>
    <scope>IDENTIFICATION</scope>
    <source>
        <strain evidence="2">DM1-3 516 R44</strain>
    </source>
</reference>
<evidence type="ECO:0000256" key="1">
    <source>
        <dbReference type="SAM" id="MobiDB-lite"/>
    </source>
</evidence>
<evidence type="ECO:0000313" key="2">
    <source>
        <dbReference type="EnsemblPlants" id="PGSC0003DMT400071811"/>
    </source>
</evidence>